<dbReference type="PANTHER" id="PTHR35848:SF9">
    <property type="entry name" value="SLL1358 PROTEIN"/>
    <property type="match status" value="1"/>
</dbReference>
<dbReference type="PANTHER" id="PTHR35848">
    <property type="entry name" value="OXALATE-BINDING PROTEIN"/>
    <property type="match status" value="1"/>
</dbReference>
<dbReference type="InterPro" id="IPR014710">
    <property type="entry name" value="RmlC-like_jellyroll"/>
</dbReference>
<accession>L9UXR2</accession>
<comment type="caution">
    <text evidence="3">The sequence shown here is derived from an EMBL/GenBank/DDBJ whole genome shotgun (WGS) entry which is preliminary data.</text>
</comment>
<organism evidence="3 4">
    <name type="scientific">Halogeometricum borinquense (strain ATCC 700274 / DSM 11551 / JCM 10706 / KCTC 4070 / PR3)</name>
    <dbReference type="NCBI Taxonomy" id="469382"/>
    <lineage>
        <taxon>Archaea</taxon>
        <taxon>Methanobacteriati</taxon>
        <taxon>Methanobacteriota</taxon>
        <taxon>Stenosarchaea group</taxon>
        <taxon>Halobacteria</taxon>
        <taxon>Halobacteriales</taxon>
        <taxon>Haloferacaceae</taxon>
        <taxon>Halogeometricum</taxon>
    </lineage>
</organism>
<dbReference type="Gene3D" id="2.60.120.10">
    <property type="entry name" value="Jelly Rolls"/>
    <property type="match status" value="1"/>
</dbReference>
<dbReference type="GO" id="GO:0046872">
    <property type="term" value="F:metal ion binding"/>
    <property type="evidence" value="ECO:0007669"/>
    <property type="project" value="UniProtKB-KW"/>
</dbReference>
<evidence type="ECO:0000313" key="3">
    <source>
        <dbReference type="EMBL" id="ELY29745.1"/>
    </source>
</evidence>
<dbReference type="Proteomes" id="UP000011585">
    <property type="component" value="Unassembled WGS sequence"/>
</dbReference>
<evidence type="ECO:0000256" key="1">
    <source>
        <dbReference type="ARBA" id="ARBA00022723"/>
    </source>
</evidence>
<name>L9UXR2_HALBP</name>
<evidence type="ECO:0000259" key="2">
    <source>
        <dbReference type="Pfam" id="PF07883"/>
    </source>
</evidence>
<dbReference type="AlphaFoldDB" id="L9UXR2"/>
<dbReference type="SUPFAM" id="SSF51182">
    <property type="entry name" value="RmlC-like cupins"/>
    <property type="match status" value="1"/>
</dbReference>
<dbReference type="InterPro" id="IPR051610">
    <property type="entry name" value="GPI/OXD"/>
</dbReference>
<dbReference type="Pfam" id="PF07883">
    <property type="entry name" value="Cupin_2"/>
    <property type="match status" value="1"/>
</dbReference>
<feature type="domain" description="Cupin type-2" evidence="2">
    <location>
        <begin position="45"/>
        <end position="102"/>
    </location>
</feature>
<sequence>MAAARILTCMSHTRANYRDVAATADALHFMREELDTENLGFTVVEADPDWTGMEHDHADEDHEEVYFLVEGEASLVVEGDEVELNPGDAVRVSPDAERQIRNGPVESRFVIVGAP</sequence>
<reference evidence="3 4" key="1">
    <citation type="journal article" date="2014" name="PLoS Genet.">
        <title>Phylogenetically driven sequencing of extremely halophilic archaea reveals strategies for static and dynamic osmo-response.</title>
        <authorList>
            <person name="Becker E.A."/>
            <person name="Seitzer P.M."/>
            <person name="Tritt A."/>
            <person name="Larsen D."/>
            <person name="Krusor M."/>
            <person name="Yao A.I."/>
            <person name="Wu D."/>
            <person name="Madern D."/>
            <person name="Eisen J.A."/>
            <person name="Darling A.E."/>
            <person name="Facciotti M.T."/>
        </authorList>
    </citation>
    <scope>NUCLEOTIDE SEQUENCE [LARGE SCALE GENOMIC DNA]</scope>
    <source>
        <strain evidence="3 4">DSM 11551</strain>
    </source>
</reference>
<proteinExistence type="predicted"/>
<evidence type="ECO:0000313" key="4">
    <source>
        <dbReference type="Proteomes" id="UP000011585"/>
    </source>
</evidence>
<dbReference type="InterPro" id="IPR011051">
    <property type="entry name" value="RmlC_Cupin_sf"/>
</dbReference>
<keyword evidence="1" id="KW-0479">Metal-binding</keyword>
<dbReference type="InterPro" id="IPR013096">
    <property type="entry name" value="Cupin_2"/>
</dbReference>
<dbReference type="EMBL" id="AOHT01000014">
    <property type="protein sequence ID" value="ELY29745.1"/>
    <property type="molecule type" value="Genomic_DNA"/>
</dbReference>
<protein>
    <submittedName>
        <fullName evidence="3">Cupin</fullName>
    </submittedName>
</protein>
<gene>
    <name evidence="3" type="ORF">C499_05558</name>
</gene>